<keyword evidence="4 11" id="KW-0812">Transmembrane</keyword>
<dbReference type="GO" id="GO:0006605">
    <property type="term" value="P:protein targeting"/>
    <property type="evidence" value="ECO:0007669"/>
    <property type="project" value="InterPro"/>
</dbReference>
<evidence type="ECO:0000313" key="13">
    <source>
        <dbReference type="Proteomes" id="UP000734854"/>
    </source>
</evidence>
<keyword evidence="7 11" id="KW-1133">Transmembrane helix</keyword>
<evidence type="ECO:0000313" key="12">
    <source>
        <dbReference type="EMBL" id="KAG6518467.1"/>
    </source>
</evidence>
<feature type="transmembrane region" description="Helical" evidence="11">
    <location>
        <begin position="36"/>
        <end position="61"/>
    </location>
</feature>
<dbReference type="Proteomes" id="UP000734854">
    <property type="component" value="Unassembled WGS sequence"/>
</dbReference>
<comment type="subcellular location">
    <subcellularLocation>
        <location evidence="1">Endoplasmic reticulum membrane</location>
        <topology evidence="1">Single-pass membrane protein</topology>
    </subcellularLocation>
</comment>
<organism evidence="12 13">
    <name type="scientific">Zingiber officinale</name>
    <name type="common">Ginger</name>
    <name type="synonym">Amomum zingiber</name>
    <dbReference type="NCBI Taxonomy" id="94328"/>
    <lineage>
        <taxon>Eukaryota</taxon>
        <taxon>Viridiplantae</taxon>
        <taxon>Streptophyta</taxon>
        <taxon>Embryophyta</taxon>
        <taxon>Tracheophyta</taxon>
        <taxon>Spermatophyta</taxon>
        <taxon>Magnoliopsida</taxon>
        <taxon>Liliopsida</taxon>
        <taxon>Zingiberales</taxon>
        <taxon>Zingiberaceae</taxon>
        <taxon>Zingiber</taxon>
    </lineage>
</organism>
<evidence type="ECO:0008006" key="14">
    <source>
        <dbReference type="Google" id="ProtNLM"/>
    </source>
</evidence>
<dbReference type="EMBL" id="JACMSC010000006">
    <property type="protein sequence ID" value="KAG6518467.1"/>
    <property type="molecule type" value="Genomic_DNA"/>
</dbReference>
<protein>
    <recommendedName>
        <fullName evidence="14">Protein transport protein Sec61 subunit gamma</fullName>
    </recommendedName>
</protein>
<dbReference type="InterPro" id="IPR008158">
    <property type="entry name" value="Translocase_Sec61-g"/>
</dbReference>
<keyword evidence="9 11" id="KW-0472">Membrane</keyword>
<dbReference type="InterPro" id="IPR001901">
    <property type="entry name" value="Translocase_SecE/Sec61-g"/>
</dbReference>
<gene>
    <name evidence="12" type="ORF">ZIOFF_021942</name>
</gene>
<dbReference type="PROSITE" id="PS01067">
    <property type="entry name" value="SECE_SEC61G"/>
    <property type="match status" value="1"/>
</dbReference>
<proteinExistence type="inferred from homology"/>
<dbReference type="GO" id="GO:0005789">
    <property type="term" value="C:endoplasmic reticulum membrane"/>
    <property type="evidence" value="ECO:0007669"/>
    <property type="project" value="UniProtKB-SubCell"/>
</dbReference>
<comment type="similarity">
    <text evidence="2">Belongs to the SecE/SEC61-gamma family.</text>
</comment>
<dbReference type="PANTHER" id="PTHR12309">
    <property type="entry name" value="SEC61 GAMMA SUBUNIT"/>
    <property type="match status" value="1"/>
</dbReference>
<comment type="caution">
    <text evidence="12">The sequence shown here is derived from an EMBL/GenBank/DDBJ whole genome shotgun (WGS) entry which is preliminary data.</text>
</comment>
<keyword evidence="6" id="KW-0653">Protein transport</keyword>
<dbReference type="Pfam" id="PF00584">
    <property type="entry name" value="SecE"/>
    <property type="match status" value="1"/>
</dbReference>
<accession>A0A8J5HAJ5</accession>
<dbReference type="GO" id="GO:0006886">
    <property type="term" value="P:intracellular protein transport"/>
    <property type="evidence" value="ECO:0007669"/>
    <property type="project" value="InterPro"/>
</dbReference>
<keyword evidence="3" id="KW-0813">Transport</keyword>
<dbReference type="FunFam" id="1.20.5.820:FF:000001">
    <property type="entry name" value="Transport protein Sec61 subunit gamma"/>
    <property type="match status" value="1"/>
</dbReference>
<evidence type="ECO:0000256" key="1">
    <source>
        <dbReference type="ARBA" id="ARBA00004389"/>
    </source>
</evidence>
<dbReference type="HAMAP" id="MF_00422">
    <property type="entry name" value="SecE"/>
    <property type="match status" value="1"/>
</dbReference>
<dbReference type="Gene3D" id="1.20.5.820">
    <property type="entry name" value="Preprotein translocase SecE subunit"/>
    <property type="match status" value="1"/>
</dbReference>
<dbReference type="GO" id="GO:0008320">
    <property type="term" value="F:protein transmembrane transporter activity"/>
    <property type="evidence" value="ECO:0007669"/>
    <property type="project" value="InterPro"/>
</dbReference>
<evidence type="ECO:0000256" key="11">
    <source>
        <dbReference type="SAM" id="Phobius"/>
    </source>
</evidence>
<evidence type="ECO:0000256" key="6">
    <source>
        <dbReference type="ARBA" id="ARBA00022927"/>
    </source>
</evidence>
<dbReference type="NCBIfam" id="TIGR00327">
    <property type="entry name" value="secE_euk_arch"/>
    <property type="match status" value="1"/>
</dbReference>
<dbReference type="AlphaFoldDB" id="A0A8J5HAJ5"/>
<keyword evidence="5" id="KW-0256">Endoplasmic reticulum</keyword>
<dbReference type="SUPFAM" id="SSF103456">
    <property type="entry name" value="Preprotein translocase SecE subunit"/>
    <property type="match status" value="1"/>
</dbReference>
<evidence type="ECO:0000256" key="9">
    <source>
        <dbReference type="ARBA" id="ARBA00023136"/>
    </source>
</evidence>
<evidence type="ECO:0000256" key="8">
    <source>
        <dbReference type="ARBA" id="ARBA00023010"/>
    </source>
</evidence>
<feature type="transmembrane region" description="Helical" evidence="11">
    <location>
        <begin position="106"/>
        <end position="123"/>
    </location>
</feature>
<name>A0A8J5HAJ5_ZINOF</name>
<evidence type="ECO:0000256" key="3">
    <source>
        <dbReference type="ARBA" id="ARBA00022448"/>
    </source>
</evidence>
<evidence type="ECO:0000256" key="10">
    <source>
        <dbReference type="ARBA" id="ARBA00055400"/>
    </source>
</evidence>
<evidence type="ECO:0000256" key="4">
    <source>
        <dbReference type="ARBA" id="ARBA00022692"/>
    </source>
</evidence>
<evidence type="ECO:0000256" key="5">
    <source>
        <dbReference type="ARBA" id="ARBA00022824"/>
    </source>
</evidence>
<evidence type="ECO:0000256" key="2">
    <source>
        <dbReference type="ARBA" id="ARBA00008274"/>
    </source>
</evidence>
<evidence type="ECO:0000256" key="7">
    <source>
        <dbReference type="ARBA" id="ARBA00022989"/>
    </source>
</evidence>
<comment type="function">
    <text evidence="10">Necessary for protein translocation in the endoplasmic reticulum.</text>
</comment>
<dbReference type="InterPro" id="IPR023391">
    <property type="entry name" value="Prot_translocase_SecE_dom_sf"/>
</dbReference>
<reference evidence="12 13" key="1">
    <citation type="submission" date="2020-08" db="EMBL/GenBank/DDBJ databases">
        <title>Plant Genome Project.</title>
        <authorList>
            <person name="Zhang R.-G."/>
        </authorList>
    </citation>
    <scope>NUCLEOTIDE SEQUENCE [LARGE SCALE GENOMIC DNA]</scope>
    <source>
        <tissue evidence="12">Rhizome</tissue>
    </source>
</reference>
<keyword evidence="13" id="KW-1185">Reference proteome</keyword>
<sequence>MDALDSVVDPLREFSKDSIRLVKRCHKPDRKEFTKVAVRTAIGFVVMGFVGFFVKLIFIPINNIIVGSGVNGDVEGPPGDQKLCCPDNSAYLRGNLSVCFQNFKSFNFRFVTLLFNFALLVLLN</sequence>
<keyword evidence="8" id="KW-0811">Translocation</keyword>